<evidence type="ECO:0000256" key="1">
    <source>
        <dbReference type="ARBA" id="ARBA00004496"/>
    </source>
</evidence>
<feature type="domain" description="Ribosomal RNA small subunit methyltransferase E PUA-like" evidence="14">
    <location>
        <begin position="18"/>
        <end position="64"/>
    </location>
</feature>
<evidence type="ECO:0000256" key="10">
    <source>
        <dbReference type="ARBA" id="ARBA00025699"/>
    </source>
</evidence>
<dbReference type="GO" id="GO:0005737">
    <property type="term" value="C:cytoplasm"/>
    <property type="evidence" value="ECO:0007669"/>
    <property type="project" value="UniProtKB-SubCell"/>
</dbReference>
<dbReference type="InterPro" id="IPR029028">
    <property type="entry name" value="Alpha/beta_knot_MTases"/>
</dbReference>
<dbReference type="Gene3D" id="2.40.240.20">
    <property type="entry name" value="Hypothetical PUA domain-like, domain 1"/>
    <property type="match status" value="1"/>
</dbReference>
<evidence type="ECO:0000313" key="15">
    <source>
        <dbReference type="EMBL" id="MBU3804472.1"/>
    </source>
</evidence>
<evidence type="ECO:0000256" key="5">
    <source>
        <dbReference type="ARBA" id="ARBA00022490"/>
    </source>
</evidence>
<dbReference type="CDD" id="cd18084">
    <property type="entry name" value="RsmE-like"/>
    <property type="match status" value="1"/>
</dbReference>
<dbReference type="PANTHER" id="PTHR30027">
    <property type="entry name" value="RIBOSOMAL RNA SMALL SUBUNIT METHYLTRANSFERASE E"/>
    <property type="match status" value="1"/>
</dbReference>
<evidence type="ECO:0000256" key="3">
    <source>
        <dbReference type="ARBA" id="ARBA00012328"/>
    </source>
</evidence>
<dbReference type="SUPFAM" id="SSF75217">
    <property type="entry name" value="alpha/beta knot"/>
    <property type="match status" value="1"/>
</dbReference>
<dbReference type="GO" id="GO:0070042">
    <property type="term" value="F:rRNA (uridine-N3-)-methyltransferase activity"/>
    <property type="evidence" value="ECO:0007669"/>
    <property type="project" value="TreeGrafter"/>
</dbReference>
<dbReference type="Pfam" id="PF20260">
    <property type="entry name" value="PUA_4"/>
    <property type="match status" value="1"/>
</dbReference>
<dbReference type="Proteomes" id="UP000824229">
    <property type="component" value="Unassembled WGS sequence"/>
</dbReference>
<evidence type="ECO:0000256" key="7">
    <source>
        <dbReference type="ARBA" id="ARBA00022603"/>
    </source>
</evidence>
<dbReference type="NCBIfam" id="TIGR00046">
    <property type="entry name" value="RsmE family RNA methyltransferase"/>
    <property type="match status" value="1"/>
</dbReference>
<dbReference type="InterPro" id="IPR006700">
    <property type="entry name" value="RsmE"/>
</dbReference>
<gene>
    <name evidence="15" type="ORF">H9872_06930</name>
</gene>
<keyword evidence="6 12" id="KW-0698">rRNA processing</keyword>
<name>A0A9E2KD06_9FIRM</name>
<evidence type="ECO:0000256" key="12">
    <source>
        <dbReference type="PIRNR" id="PIRNR015601"/>
    </source>
</evidence>
<comment type="subcellular location">
    <subcellularLocation>
        <location evidence="1 12">Cytoplasm</location>
    </subcellularLocation>
</comment>
<evidence type="ECO:0000259" key="13">
    <source>
        <dbReference type="Pfam" id="PF04452"/>
    </source>
</evidence>
<dbReference type="InterPro" id="IPR046887">
    <property type="entry name" value="RsmE_PUA-like"/>
</dbReference>
<comment type="caution">
    <text evidence="15">The sequence shown here is derived from an EMBL/GenBank/DDBJ whole genome shotgun (WGS) entry which is preliminary data.</text>
</comment>
<feature type="domain" description="Ribosomal RNA small subunit methyltransferase E methyltransferase" evidence="13">
    <location>
        <begin position="74"/>
        <end position="239"/>
    </location>
</feature>
<dbReference type="InterPro" id="IPR046886">
    <property type="entry name" value="RsmE_MTase_dom"/>
</dbReference>
<dbReference type="EMBL" id="JAHLFQ010000156">
    <property type="protein sequence ID" value="MBU3804472.1"/>
    <property type="molecule type" value="Genomic_DNA"/>
</dbReference>
<dbReference type="SUPFAM" id="SSF88697">
    <property type="entry name" value="PUA domain-like"/>
    <property type="match status" value="1"/>
</dbReference>
<evidence type="ECO:0000313" key="16">
    <source>
        <dbReference type="Proteomes" id="UP000824229"/>
    </source>
</evidence>
<dbReference type="EC" id="2.1.1.193" evidence="3 12"/>
<comment type="function">
    <text evidence="10 12">Specifically methylates the N3 position of the uracil ring of uridine 1498 (m3U1498) in 16S rRNA. Acts on the fully assembled 30S ribosomal subunit.</text>
</comment>
<evidence type="ECO:0000259" key="14">
    <source>
        <dbReference type="Pfam" id="PF20260"/>
    </source>
</evidence>
<evidence type="ECO:0000256" key="8">
    <source>
        <dbReference type="ARBA" id="ARBA00022679"/>
    </source>
</evidence>
<reference evidence="15" key="1">
    <citation type="journal article" date="2021" name="PeerJ">
        <title>Extensive microbial diversity within the chicken gut microbiome revealed by metagenomics and culture.</title>
        <authorList>
            <person name="Gilroy R."/>
            <person name="Ravi A."/>
            <person name="Getino M."/>
            <person name="Pursley I."/>
            <person name="Horton D.L."/>
            <person name="Alikhan N.F."/>
            <person name="Baker D."/>
            <person name="Gharbi K."/>
            <person name="Hall N."/>
            <person name="Watson M."/>
            <person name="Adriaenssens E.M."/>
            <person name="Foster-Nyarko E."/>
            <person name="Jarju S."/>
            <person name="Secka A."/>
            <person name="Antonio M."/>
            <person name="Oren A."/>
            <person name="Chaudhuri R.R."/>
            <person name="La Ragione R."/>
            <person name="Hildebrand F."/>
            <person name="Pallen M.J."/>
        </authorList>
    </citation>
    <scope>NUCLEOTIDE SEQUENCE</scope>
    <source>
        <strain evidence="15">B5-657</strain>
    </source>
</reference>
<reference evidence="15" key="2">
    <citation type="submission" date="2021-04" db="EMBL/GenBank/DDBJ databases">
        <authorList>
            <person name="Gilroy R."/>
        </authorList>
    </citation>
    <scope>NUCLEOTIDE SEQUENCE</scope>
    <source>
        <strain evidence="15">B5-657</strain>
    </source>
</reference>
<protein>
    <recommendedName>
        <fullName evidence="4 12">Ribosomal RNA small subunit methyltransferase E</fullName>
        <ecNumber evidence="3 12">2.1.1.193</ecNumber>
    </recommendedName>
</protein>
<dbReference type="InterPro" id="IPR029026">
    <property type="entry name" value="tRNA_m1G_MTases_N"/>
</dbReference>
<dbReference type="PANTHER" id="PTHR30027:SF3">
    <property type="entry name" value="16S RRNA (URACIL(1498)-N(3))-METHYLTRANSFERASE"/>
    <property type="match status" value="1"/>
</dbReference>
<keyword evidence="8 12" id="KW-0808">Transferase</keyword>
<organism evidence="15 16">
    <name type="scientific">Candidatus Cellulosilyticum pullistercoris</name>
    <dbReference type="NCBI Taxonomy" id="2838521"/>
    <lineage>
        <taxon>Bacteria</taxon>
        <taxon>Bacillati</taxon>
        <taxon>Bacillota</taxon>
        <taxon>Clostridia</taxon>
        <taxon>Lachnospirales</taxon>
        <taxon>Cellulosilyticaceae</taxon>
        <taxon>Cellulosilyticum</taxon>
    </lineage>
</organism>
<dbReference type="AlphaFoldDB" id="A0A9E2KD06"/>
<evidence type="ECO:0000256" key="6">
    <source>
        <dbReference type="ARBA" id="ARBA00022552"/>
    </source>
</evidence>
<dbReference type="PIRSF" id="PIRSF015601">
    <property type="entry name" value="MTase_slr0722"/>
    <property type="match status" value="1"/>
</dbReference>
<dbReference type="InterPro" id="IPR015947">
    <property type="entry name" value="PUA-like_sf"/>
</dbReference>
<accession>A0A9E2KD06</accession>
<evidence type="ECO:0000256" key="9">
    <source>
        <dbReference type="ARBA" id="ARBA00022691"/>
    </source>
</evidence>
<dbReference type="Gene3D" id="3.40.1280.10">
    <property type="match status" value="1"/>
</dbReference>
<evidence type="ECO:0000256" key="4">
    <source>
        <dbReference type="ARBA" id="ARBA00013673"/>
    </source>
</evidence>
<proteinExistence type="inferred from homology"/>
<dbReference type="NCBIfam" id="NF008692">
    <property type="entry name" value="PRK11713.1-5"/>
    <property type="match status" value="1"/>
</dbReference>
<dbReference type="GO" id="GO:0070475">
    <property type="term" value="P:rRNA base methylation"/>
    <property type="evidence" value="ECO:0007669"/>
    <property type="project" value="TreeGrafter"/>
</dbReference>
<evidence type="ECO:0000256" key="11">
    <source>
        <dbReference type="ARBA" id="ARBA00047944"/>
    </source>
</evidence>
<keyword evidence="9 12" id="KW-0949">S-adenosyl-L-methionine</keyword>
<sequence length="246" mass="27582">MAKFFVNPEDVLEELIFIKGSDVNHIKNVLRLTVGKEILISDRQGNEYECIIKDIDADIVTAQIFNCILNHTEPAVETILFQSLIKGEKMEFVIQKSVEIGVTKIVPLMTKRCVVKLESENKLKNKIDRWQKIAESAAKQSKRGIVPEVCLPMTLEQGLEYAKSQLDVGCIPYENEEAHHIKTFLQSIQAQSIGVFIGPEGGFTEEEVALATSYEVKPITLGKRILRSETAGLVTLANIMYEMGEI</sequence>
<keyword evidence="7 12" id="KW-0489">Methyltransferase</keyword>
<comment type="catalytic activity">
    <reaction evidence="11 12">
        <text>uridine(1498) in 16S rRNA + S-adenosyl-L-methionine = N(3)-methyluridine(1498) in 16S rRNA + S-adenosyl-L-homocysteine + H(+)</text>
        <dbReference type="Rhea" id="RHEA:42920"/>
        <dbReference type="Rhea" id="RHEA-COMP:10283"/>
        <dbReference type="Rhea" id="RHEA-COMP:10284"/>
        <dbReference type="ChEBI" id="CHEBI:15378"/>
        <dbReference type="ChEBI" id="CHEBI:57856"/>
        <dbReference type="ChEBI" id="CHEBI:59789"/>
        <dbReference type="ChEBI" id="CHEBI:65315"/>
        <dbReference type="ChEBI" id="CHEBI:74502"/>
        <dbReference type="EC" id="2.1.1.193"/>
    </reaction>
</comment>
<evidence type="ECO:0000256" key="2">
    <source>
        <dbReference type="ARBA" id="ARBA00005528"/>
    </source>
</evidence>
<comment type="similarity">
    <text evidence="2 12">Belongs to the RNA methyltransferase RsmE family.</text>
</comment>
<keyword evidence="5 12" id="KW-0963">Cytoplasm</keyword>
<dbReference type="Pfam" id="PF04452">
    <property type="entry name" value="Methyltrans_RNA"/>
    <property type="match status" value="1"/>
</dbReference>